<keyword evidence="3" id="KW-1185">Reference proteome</keyword>
<evidence type="ECO:0000313" key="2">
    <source>
        <dbReference type="EMBL" id="KAA9004248.1"/>
    </source>
</evidence>
<evidence type="ECO:0000259" key="1">
    <source>
        <dbReference type="Pfam" id="PF08281"/>
    </source>
</evidence>
<comment type="caution">
    <text evidence="2">The sequence shown here is derived from an EMBL/GenBank/DDBJ whole genome shotgun (WGS) entry which is preliminary data.</text>
</comment>
<name>A0A5J5G905_9BACL</name>
<proteinExistence type="predicted"/>
<gene>
    <name evidence="2" type="ORF">F4V43_11255</name>
</gene>
<protein>
    <submittedName>
        <fullName evidence="2">RNA polymerase subunit sigma-24</fullName>
    </submittedName>
</protein>
<feature type="domain" description="RNA polymerase sigma factor 70 region 4 type 2" evidence="1">
    <location>
        <begin position="116"/>
        <end position="167"/>
    </location>
</feature>
<organism evidence="2 3">
    <name type="scientific">Paenibacillus spiritus</name>
    <dbReference type="NCBI Taxonomy" id="2496557"/>
    <lineage>
        <taxon>Bacteria</taxon>
        <taxon>Bacillati</taxon>
        <taxon>Bacillota</taxon>
        <taxon>Bacilli</taxon>
        <taxon>Bacillales</taxon>
        <taxon>Paenibacillaceae</taxon>
        <taxon>Paenibacillus</taxon>
    </lineage>
</organism>
<dbReference type="InterPro" id="IPR036388">
    <property type="entry name" value="WH-like_DNA-bd_sf"/>
</dbReference>
<dbReference type="EMBL" id="VYKK01000015">
    <property type="protein sequence ID" value="KAA9004248.1"/>
    <property type="molecule type" value="Genomic_DNA"/>
</dbReference>
<evidence type="ECO:0000313" key="3">
    <source>
        <dbReference type="Proteomes" id="UP000367750"/>
    </source>
</evidence>
<accession>A0A5J5G905</accession>
<dbReference type="Proteomes" id="UP000367750">
    <property type="component" value="Unassembled WGS sequence"/>
</dbReference>
<dbReference type="Gene3D" id="1.10.10.10">
    <property type="entry name" value="Winged helix-like DNA-binding domain superfamily/Winged helix DNA-binding domain"/>
    <property type="match status" value="1"/>
</dbReference>
<dbReference type="SUPFAM" id="SSF88659">
    <property type="entry name" value="Sigma3 and sigma4 domains of RNA polymerase sigma factors"/>
    <property type="match status" value="1"/>
</dbReference>
<dbReference type="GO" id="GO:0006352">
    <property type="term" value="P:DNA-templated transcription initiation"/>
    <property type="evidence" value="ECO:0007669"/>
    <property type="project" value="InterPro"/>
</dbReference>
<dbReference type="CDD" id="cd06171">
    <property type="entry name" value="Sigma70_r4"/>
    <property type="match status" value="1"/>
</dbReference>
<dbReference type="InterPro" id="IPR013249">
    <property type="entry name" value="RNA_pol_sigma70_r4_t2"/>
</dbReference>
<dbReference type="GO" id="GO:0016987">
    <property type="term" value="F:sigma factor activity"/>
    <property type="evidence" value="ECO:0007669"/>
    <property type="project" value="InterPro"/>
</dbReference>
<dbReference type="InterPro" id="IPR013324">
    <property type="entry name" value="RNA_pol_sigma_r3/r4-like"/>
</dbReference>
<dbReference type="GO" id="GO:0003677">
    <property type="term" value="F:DNA binding"/>
    <property type="evidence" value="ECO:0007669"/>
    <property type="project" value="InterPro"/>
</dbReference>
<dbReference type="OrthoDB" id="2083683at2"/>
<reference evidence="2 3" key="1">
    <citation type="submission" date="2019-09" db="EMBL/GenBank/DDBJ databases">
        <title>Bacillus ochoae sp. nov., Paenibacillus whitsoniae sp. nov., Paenibacillus spiritus sp. nov. Isolated from the Mars Exploration Rover during spacecraft assembly.</title>
        <authorList>
            <person name="Seuylemezian A."/>
            <person name="Vaishampayan P."/>
        </authorList>
    </citation>
    <scope>NUCLEOTIDE SEQUENCE [LARGE SCALE GENOMIC DNA]</scope>
    <source>
        <strain evidence="2 3">MER_111</strain>
    </source>
</reference>
<sequence length="186" mass="20902">MRSGISCLPRPAAAAPDEASLPNYREALGIVRKLYRSAGDTDKRIIAGMVSDCEFVVEWMETGRRPGSRRGIERRAGYEREVPLEPERMQRFAAPPPADPALREEEGESLSGRRLFQLEYALSRLSARERECYELAYGQGLSHGDIAVMLRLTAGSVGEYLQRAQQKMAELVADSLFYMDDQEENV</sequence>
<dbReference type="AlphaFoldDB" id="A0A5J5G905"/>
<dbReference type="Pfam" id="PF08281">
    <property type="entry name" value="Sigma70_r4_2"/>
    <property type="match status" value="1"/>
</dbReference>